<reference evidence="1 2" key="1">
    <citation type="submission" date="2020-07" db="EMBL/GenBank/DDBJ databases">
        <title>Taxonomic proposal: Crassvirales, a new order of highly abundant and diverse bacterial viruses.</title>
        <authorList>
            <person name="Shkoporov A.N."/>
            <person name="Stockdale S.R."/>
            <person name="Guerin E."/>
            <person name="Ross R.P."/>
            <person name="Hill C."/>
        </authorList>
    </citation>
    <scope>NUCLEOTIDE SEQUENCE [LARGE SCALE GENOMIC DNA]</scope>
</reference>
<organism evidence="1 2">
    <name type="scientific">uncultured phage cr271_1</name>
    <dbReference type="NCBI Taxonomy" id="2772078"/>
    <lineage>
        <taxon>Viruses</taxon>
        <taxon>Duplodnaviria</taxon>
        <taxon>Heunggongvirae</taxon>
        <taxon>Uroviricota</taxon>
        <taxon>Caudoviricetes</taxon>
        <taxon>Crassvirales</taxon>
        <taxon>Intestiviridae</taxon>
        <taxon>Obtuvirinae</taxon>
        <taxon>Hacihdavirus</taxon>
        <taxon>Hacihdavirus animalis</taxon>
    </lineage>
</organism>
<protein>
    <submittedName>
        <fullName evidence="1">Uncharacterized protein</fullName>
    </submittedName>
</protein>
<name>A0A7M1S118_9CAUD</name>
<dbReference type="GeneID" id="65130497"/>
<dbReference type="RefSeq" id="YP_010112039.1">
    <property type="nucleotide sequence ID" value="NC_055887.1"/>
</dbReference>
<dbReference type="Proteomes" id="UP000593898">
    <property type="component" value="Segment"/>
</dbReference>
<keyword evidence="2" id="KW-1185">Reference proteome</keyword>
<evidence type="ECO:0000313" key="2">
    <source>
        <dbReference type="Proteomes" id="UP000593898"/>
    </source>
</evidence>
<accession>A0A7M1S118</accession>
<dbReference type="EMBL" id="MT774394">
    <property type="protein sequence ID" value="QOR59881.1"/>
    <property type="molecule type" value="Genomic_DNA"/>
</dbReference>
<proteinExistence type="predicted"/>
<sequence>MTQNVWCKIFGIHKYEVLKEEELRDAHGILVGKVIISRCSNCGKIKSVRIYTETGYGRE</sequence>
<evidence type="ECO:0000313" key="1">
    <source>
        <dbReference type="EMBL" id="QOR59881.1"/>
    </source>
</evidence>
<dbReference type="KEGG" id="vg:65130497"/>